<dbReference type="GO" id="GO:0006487">
    <property type="term" value="P:protein N-linked glycosylation"/>
    <property type="evidence" value="ECO:0007669"/>
    <property type="project" value="TreeGrafter"/>
</dbReference>
<evidence type="ECO:0000256" key="13">
    <source>
        <dbReference type="SAM" id="Phobius"/>
    </source>
</evidence>
<dbReference type="RefSeq" id="XP_024663588.1">
    <property type="nucleotide sequence ID" value="XM_024807820.1"/>
</dbReference>
<keyword evidence="8" id="KW-0256">Endoplasmic reticulum</keyword>
<reference evidence="15 16" key="1">
    <citation type="submission" date="2017-04" db="EMBL/GenBank/DDBJ databases">
        <title>Genome sequencing of [Candida] sorbophila.</title>
        <authorList>
            <person name="Ahn J.O."/>
        </authorList>
    </citation>
    <scope>NUCLEOTIDE SEQUENCE [LARGE SCALE GENOMIC DNA]</scope>
    <source>
        <strain evidence="15 16">DS02</strain>
    </source>
</reference>
<evidence type="ECO:0000256" key="11">
    <source>
        <dbReference type="ARBA" id="ARBA00023136"/>
    </source>
</evidence>
<comment type="pathway">
    <text evidence="2">Protein modification; protein glycosylation.</text>
</comment>
<feature type="domain" description="Glycosyltransferase 2-like" evidence="14">
    <location>
        <begin position="67"/>
        <end position="243"/>
    </location>
</feature>
<evidence type="ECO:0000256" key="8">
    <source>
        <dbReference type="ARBA" id="ARBA00022824"/>
    </source>
</evidence>
<dbReference type="Pfam" id="PF00535">
    <property type="entry name" value="Glycos_transf_2"/>
    <property type="match status" value="1"/>
</dbReference>
<dbReference type="CDD" id="cd04188">
    <property type="entry name" value="DPG_synthase"/>
    <property type="match status" value="1"/>
</dbReference>
<comment type="caution">
    <text evidence="15">The sequence shown here is derived from an EMBL/GenBank/DDBJ whole genome shotgun (WGS) entry which is preliminary data.</text>
</comment>
<dbReference type="GeneID" id="36515011"/>
<dbReference type="EMBL" id="NDIQ01000001">
    <property type="protein sequence ID" value="PRT53642.1"/>
    <property type="molecule type" value="Genomic_DNA"/>
</dbReference>
<comment type="subcellular location">
    <subcellularLocation>
        <location evidence="1">Endoplasmic reticulum membrane</location>
        <topology evidence="1">Single-pass membrane protein</topology>
    </subcellularLocation>
</comment>
<evidence type="ECO:0000259" key="14">
    <source>
        <dbReference type="Pfam" id="PF00535"/>
    </source>
</evidence>
<dbReference type="SUPFAM" id="SSF53448">
    <property type="entry name" value="Nucleotide-diphospho-sugar transferases"/>
    <property type="match status" value="1"/>
</dbReference>
<keyword evidence="11 13" id="KW-0472">Membrane</keyword>
<dbReference type="GO" id="GO:0005789">
    <property type="term" value="C:endoplasmic reticulum membrane"/>
    <property type="evidence" value="ECO:0007669"/>
    <property type="project" value="UniProtKB-SubCell"/>
</dbReference>
<evidence type="ECO:0000313" key="16">
    <source>
        <dbReference type="Proteomes" id="UP000238350"/>
    </source>
</evidence>
<evidence type="ECO:0000256" key="1">
    <source>
        <dbReference type="ARBA" id="ARBA00004389"/>
    </source>
</evidence>
<evidence type="ECO:0000256" key="12">
    <source>
        <dbReference type="ARBA" id="ARBA00045097"/>
    </source>
</evidence>
<sequence length="318" mass="35268">MSSPGVIALIVAIALVALLYLTVYAFSHVPRAAFPSELEYVSFMPDGGASEKHPLPRLDDQATVDFSVVVPCYNESERIEIMLDEALPELKSVYGDGWELVLVNDASTDDTVGVALRWAAKNRLLQDQFRIIELKNNRGKGGAVIHGIRHARGKVILFADADGASKFSDAALLHRALGDSERAVAIGSRAHLVKSEAVVKRTFIRNFLMYGLHTLLYVFGIRTIGDTQCGFKMFTREAAKAIFPYMHTERWIFDVEVLIIAMRKKIAISEVAINWHEVEGSKIDLARDSVLMAVDLVVIRFAYLLGIYSDSTISQPNL</sequence>
<dbReference type="InterPro" id="IPR035518">
    <property type="entry name" value="DPG_synthase"/>
</dbReference>
<accession>A0A2T0FF68</accession>
<dbReference type="InterPro" id="IPR029044">
    <property type="entry name" value="Nucleotide-diphossugar_trans"/>
</dbReference>
<evidence type="ECO:0000313" key="15">
    <source>
        <dbReference type="EMBL" id="PRT53642.1"/>
    </source>
</evidence>
<organism evidence="15 16">
    <name type="scientific">Wickerhamiella sorbophila</name>
    <dbReference type="NCBI Taxonomy" id="45607"/>
    <lineage>
        <taxon>Eukaryota</taxon>
        <taxon>Fungi</taxon>
        <taxon>Dikarya</taxon>
        <taxon>Ascomycota</taxon>
        <taxon>Saccharomycotina</taxon>
        <taxon>Dipodascomycetes</taxon>
        <taxon>Dipodascales</taxon>
        <taxon>Trichomonascaceae</taxon>
        <taxon>Wickerhamiella</taxon>
    </lineage>
</organism>
<protein>
    <recommendedName>
        <fullName evidence="4">dolichyl-phosphate beta-glucosyltransferase</fullName>
        <ecNumber evidence="4">2.4.1.117</ecNumber>
    </recommendedName>
</protein>
<evidence type="ECO:0000256" key="6">
    <source>
        <dbReference type="ARBA" id="ARBA00022679"/>
    </source>
</evidence>
<evidence type="ECO:0000256" key="4">
    <source>
        <dbReference type="ARBA" id="ARBA00012583"/>
    </source>
</evidence>
<comment type="catalytic activity">
    <reaction evidence="12">
        <text>a di-trans,poly-cis-dolichyl phosphate + UDP-alpha-D-glucose = a di-trans,poly-cis-dolichyl beta-D-glucosyl phosphate + UDP</text>
        <dbReference type="Rhea" id="RHEA:15401"/>
        <dbReference type="Rhea" id="RHEA-COMP:19498"/>
        <dbReference type="Rhea" id="RHEA-COMP:19502"/>
        <dbReference type="ChEBI" id="CHEBI:57525"/>
        <dbReference type="ChEBI" id="CHEBI:57683"/>
        <dbReference type="ChEBI" id="CHEBI:58223"/>
        <dbReference type="ChEBI" id="CHEBI:58885"/>
        <dbReference type="EC" id="2.4.1.117"/>
    </reaction>
    <physiologicalReaction direction="left-to-right" evidence="12">
        <dbReference type="Rhea" id="RHEA:15402"/>
    </physiologicalReaction>
</comment>
<evidence type="ECO:0000256" key="9">
    <source>
        <dbReference type="ARBA" id="ARBA00022968"/>
    </source>
</evidence>
<keyword evidence="10 13" id="KW-1133">Transmembrane helix</keyword>
<keyword evidence="5" id="KW-0328">Glycosyltransferase</keyword>
<proteinExistence type="inferred from homology"/>
<evidence type="ECO:0000256" key="10">
    <source>
        <dbReference type="ARBA" id="ARBA00022989"/>
    </source>
</evidence>
<name>A0A2T0FF68_9ASCO</name>
<gene>
    <name evidence="15" type="ORF">B9G98_01262</name>
</gene>
<keyword evidence="7 13" id="KW-0812">Transmembrane</keyword>
<dbReference type="InterPro" id="IPR001173">
    <property type="entry name" value="Glyco_trans_2-like"/>
</dbReference>
<evidence type="ECO:0000256" key="5">
    <source>
        <dbReference type="ARBA" id="ARBA00022676"/>
    </source>
</evidence>
<dbReference type="STRING" id="45607.A0A2T0FF68"/>
<dbReference type="PANTHER" id="PTHR10859">
    <property type="entry name" value="GLYCOSYL TRANSFERASE"/>
    <property type="match status" value="1"/>
</dbReference>
<dbReference type="EC" id="2.4.1.117" evidence="4"/>
<feature type="transmembrane region" description="Helical" evidence="13">
    <location>
        <begin position="6"/>
        <end position="26"/>
    </location>
</feature>
<dbReference type="Gene3D" id="3.90.550.10">
    <property type="entry name" value="Spore Coat Polysaccharide Biosynthesis Protein SpsA, Chain A"/>
    <property type="match status" value="1"/>
</dbReference>
<keyword evidence="9" id="KW-0735">Signal-anchor</keyword>
<dbReference type="GO" id="GO:0004581">
    <property type="term" value="F:dolichyl-phosphate beta-glucosyltransferase activity"/>
    <property type="evidence" value="ECO:0007669"/>
    <property type="project" value="UniProtKB-EC"/>
</dbReference>
<evidence type="ECO:0000256" key="3">
    <source>
        <dbReference type="ARBA" id="ARBA00006739"/>
    </source>
</evidence>
<dbReference type="Proteomes" id="UP000238350">
    <property type="component" value="Unassembled WGS sequence"/>
</dbReference>
<keyword evidence="16" id="KW-1185">Reference proteome</keyword>
<comment type="similarity">
    <text evidence="3">Belongs to the glycosyltransferase 2 family.</text>
</comment>
<keyword evidence="6 15" id="KW-0808">Transferase</keyword>
<evidence type="ECO:0000256" key="7">
    <source>
        <dbReference type="ARBA" id="ARBA00022692"/>
    </source>
</evidence>
<dbReference type="AlphaFoldDB" id="A0A2T0FF68"/>
<evidence type="ECO:0000256" key="2">
    <source>
        <dbReference type="ARBA" id="ARBA00004922"/>
    </source>
</evidence>
<dbReference type="PANTHER" id="PTHR10859:SF91">
    <property type="entry name" value="DOLICHYL-PHOSPHATE BETA-GLUCOSYLTRANSFERASE"/>
    <property type="match status" value="1"/>
</dbReference>
<dbReference type="OrthoDB" id="3784at2759"/>